<feature type="transmembrane region" description="Helical" evidence="2">
    <location>
        <begin position="368"/>
        <end position="386"/>
    </location>
</feature>
<feature type="transmembrane region" description="Helical" evidence="2">
    <location>
        <begin position="314"/>
        <end position="332"/>
    </location>
</feature>
<dbReference type="Proteomes" id="UP000612808">
    <property type="component" value="Unassembled WGS sequence"/>
</dbReference>
<name>A0A8J3IYX9_9ACTN</name>
<evidence type="ECO:0000313" key="4">
    <source>
        <dbReference type="Proteomes" id="UP000612808"/>
    </source>
</evidence>
<feature type="transmembrane region" description="Helical" evidence="2">
    <location>
        <begin position="228"/>
        <end position="245"/>
    </location>
</feature>
<evidence type="ECO:0000256" key="2">
    <source>
        <dbReference type="SAM" id="Phobius"/>
    </source>
</evidence>
<dbReference type="EMBL" id="BOMB01000011">
    <property type="protein sequence ID" value="GID11198.1"/>
    <property type="molecule type" value="Genomic_DNA"/>
</dbReference>
<organism evidence="3 4">
    <name type="scientific">Actinocatenispora rupis</name>
    <dbReference type="NCBI Taxonomy" id="519421"/>
    <lineage>
        <taxon>Bacteria</taxon>
        <taxon>Bacillati</taxon>
        <taxon>Actinomycetota</taxon>
        <taxon>Actinomycetes</taxon>
        <taxon>Micromonosporales</taxon>
        <taxon>Micromonosporaceae</taxon>
        <taxon>Actinocatenispora</taxon>
    </lineage>
</organism>
<protein>
    <submittedName>
        <fullName evidence="3">MFS transporter</fullName>
    </submittedName>
</protein>
<keyword evidence="4" id="KW-1185">Reference proteome</keyword>
<feature type="transmembrane region" description="Helical" evidence="2">
    <location>
        <begin position="344"/>
        <end position="362"/>
    </location>
</feature>
<evidence type="ECO:0000256" key="1">
    <source>
        <dbReference type="SAM" id="MobiDB-lite"/>
    </source>
</evidence>
<keyword evidence="2" id="KW-0812">Transmembrane</keyword>
<accession>A0A8J3IYX9</accession>
<keyword evidence="2" id="KW-1133">Transmembrane helix</keyword>
<feature type="transmembrane region" description="Helical" evidence="2">
    <location>
        <begin position="177"/>
        <end position="199"/>
    </location>
</feature>
<gene>
    <name evidence="3" type="ORF">Aru02nite_20870</name>
</gene>
<reference evidence="3" key="1">
    <citation type="submission" date="2021-01" db="EMBL/GenBank/DDBJ databases">
        <title>Whole genome shotgun sequence of Actinocatenispora rupis NBRC 107355.</title>
        <authorList>
            <person name="Komaki H."/>
            <person name="Tamura T."/>
        </authorList>
    </citation>
    <scope>NUCLEOTIDE SEQUENCE</scope>
    <source>
        <strain evidence="3">NBRC 107355</strain>
    </source>
</reference>
<feature type="transmembrane region" description="Helical" evidence="2">
    <location>
        <begin position="257"/>
        <end position="286"/>
    </location>
</feature>
<dbReference type="AlphaFoldDB" id="A0A8J3IYX9"/>
<keyword evidence="2" id="KW-0472">Membrane</keyword>
<evidence type="ECO:0000313" key="3">
    <source>
        <dbReference type="EMBL" id="GID11198.1"/>
    </source>
</evidence>
<feature type="region of interest" description="Disordered" evidence="1">
    <location>
        <begin position="1"/>
        <end position="83"/>
    </location>
</feature>
<sequence length="641" mass="68728">MSVPAGRRPPDDDPPRPAGDLGSTQPIDAVHDLGGTQGMDAVDDLGGTQGMDAVEEGVDDRRERSDPVDAGLPERAGPYVEPTPTAMIPKVRRDWVDLVDHWFPERYRVPTIATTAVSLTLTVAFLFLPLAGTDLSAQVARGHFFETYGWHTIDFRWYGGVYPFGYSLLAGPLNALIGARGVGAVSCVLTSAAFAWLLARYRVPRPTVGGVLAALVGVFNLVSGRTTFALGLAVAMFAVVAVSLPRAPRRVRLPLGFVLATGSVAGSPVSGLFLGLAGTAVLIAGLRRRTPEGGVPVGPRLPGGWHLTGAWREGLVLCLGALLGLTPSLMFADGGVQPFNGDSMKVFVAVGVASFFLVPARYRALRVGAVLLVLAILLSYFVPSPIGSNVTRLPMLFCAPLVAAVSQVRRLKLAGAIVALTLWQPPLVASDLGSAGDPAAQSVFYQPLIERLDTLRPVGRIEVVPLYDHWESTYVAEAVPLARGWERQVDVERNPLFYDDSLTPGNYLTWLYRNAVSYVAVPRQVKLDKYGREEAALIAAGLPYLRLSWSNADWLVYRVLGAQQLVSGVGVLVDSGPTGVTFDATSAGRATVRVRWSHWLTLSGPDACFAPEPDGWTSVTVGKPGRYRISSGWHLRQGHRC</sequence>
<feature type="transmembrane region" description="Helical" evidence="2">
    <location>
        <begin position="112"/>
        <end position="131"/>
    </location>
</feature>
<proteinExistence type="predicted"/>
<comment type="caution">
    <text evidence="3">The sequence shown here is derived from an EMBL/GenBank/DDBJ whole genome shotgun (WGS) entry which is preliminary data.</text>
</comment>